<evidence type="ECO:0000256" key="1">
    <source>
        <dbReference type="SAM" id="MobiDB-lite"/>
    </source>
</evidence>
<dbReference type="AlphaFoldDB" id="A0A4W5NCV9"/>
<evidence type="ECO:0000313" key="2">
    <source>
        <dbReference type="Ensembl" id="ENSHHUP00000049596.1"/>
    </source>
</evidence>
<dbReference type="Proteomes" id="UP000314982">
    <property type="component" value="Unassembled WGS sequence"/>
</dbReference>
<feature type="compositionally biased region" description="Basic and acidic residues" evidence="1">
    <location>
        <begin position="22"/>
        <end position="35"/>
    </location>
</feature>
<reference evidence="2" key="2">
    <citation type="submission" date="2025-08" db="UniProtKB">
        <authorList>
            <consortium name="Ensembl"/>
        </authorList>
    </citation>
    <scope>IDENTIFICATION</scope>
</reference>
<evidence type="ECO:0000313" key="3">
    <source>
        <dbReference type="Proteomes" id="UP000314982"/>
    </source>
</evidence>
<keyword evidence="3" id="KW-1185">Reference proteome</keyword>
<organism evidence="2 3">
    <name type="scientific">Hucho hucho</name>
    <name type="common">huchen</name>
    <dbReference type="NCBI Taxonomy" id="62062"/>
    <lineage>
        <taxon>Eukaryota</taxon>
        <taxon>Metazoa</taxon>
        <taxon>Chordata</taxon>
        <taxon>Craniata</taxon>
        <taxon>Vertebrata</taxon>
        <taxon>Euteleostomi</taxon>
        <taxon>Actinopterygii</taxon>
        <taxon>Neopterygii</taxon>
        <taxon>Teleostei</taxon>
        <taxon>Protacanthopterygii</taxon>
        <taxon>Salmoniformes</taxon>
        <taxon>Salmonidae</taxon>
        <taxon>Salmoninae</taxon>
        <taxon>Hucho</taxon>
    </lineage>
</organism>
<proteinExistence type="predicted"/>
<protein>
    <submittedName>
        <fullName evidence="2">Uncharacterized protein</fullName>
    </submittedName>
</protein>
<accession>A0A4W5NCV9</accession>
<dbReference type="Ensembl" id="ENSHHUT00000051378.1">
    <property type="protein sequence ID" value="ENSHHUP00000049596.1"/>
    <property type="gene ID" value="ENSHHUG00000030002.1"/>
</dbReference>
<reference evidence="3" key="1">
    <citation type="submission" date="2018-06" db="EMBL/GenBank/DDBJ databases">
        <title>Genome assembly of Danube salmon.</title>
        <authorList>
            <person name="Macqueen D.J."/>
            <person name="Gundappa M.K."/>
        </authorList>
    </citation>
    <scope>NUCLEOTIDE SEQUENCE [LARGE SCALE GENOMIC DNA]</scope>
</reference>
<reference evidence="2" key="3">
    <citation type="submission" date="2025-09" db="UniProtKB">
        <authorList>
            <consortium name="Ensembl"/>
        </authorList>
    </citation>
    <scope>IDENTIFICATION</scope>
</reference>
<dbReference type="GeneTree" id="ENSGT00940000154313"/>
<feature type="region of interest" description="Disordered" evidence="1">
    <location>
        <begin position="19"/>
        <end position="38"/>
    </location>
</feature>
<sequence length="89" mass="9770">MEAAVGSAALGLLGATAAASHDISDRGLRPGRHPEEDDIVPELTRLVYPRERPDWEETISAMQNHFQCQTAITMESAKAERIEGDWHTG</sequence>
<name>A0A4W5NCV9_9TELE</name>